<dbReference type="PANTHER" id="PTHR30055">
    <property type="entry name" value="HTH-TYPE TRANSCRIPTIONAL REGULATOR RUTR"/>
    <property type="match status" value="1"/>
</dbReference>
<feature type="domain" description="HTH tetR-type" evidence="5">
    <location>
        <begin position="16"/>
        <end position="76"/>
    </location>
</feature>
<keyword evidence="7" id="KW-1185">Reference proteome</keyword>
<proteinExistence type="predicted"/>
<name>A0A239CCI3_9SPHN</name>
<dbReference type="OrthoDB" id="329481at2"/>
<accession>A0A239CCI3</accession>
<dbReference type="Proteomes" id="UP000198281">
    <property type="component" value="Unassembled WGS sequence"/>
</dbReference>
<dbReference type="InterPro" id="IPR036271">
    <property type="entry name" value="Tet_transcr_reg_TetR-rel_C_sf"/>
</dbReference>
<dbReference type="Pfam" id="PF00440">
    <property type="entry name" value="TetR_N"/>
    <property type="match status" value="1"/>
</dbReference>
<dbReference type="Pfam" id="PF02909">
    <property type="entry name" value="TetR_C_1"/>
    <property type="match status" value="1"/>
</dbReference>
<evidence type="ECO:0000256" key="2">
    <source>
        <dbReference type="ARBA" id="ARBA00023125"/>
    </source>
</evidence>
<dbReference type="EMBL" id="FZOS01000002">
    <property type="protein sequence ID" value="SNS17946.1"/>
    <property type="molecule type" value="Genomic_DNA"/>
</dbReference>
<dbReference type="InterPro" id="IPR001647">
    <property type="entry name" value="HTH_TetR"/>
</dbReference>
<dbReference type="InterPro" id="IPR009057">
    <property type="entry name" value="Homeodomain-like_sf"/>
</dbReference>
<evidence type="ECO:0000256" key="4">
    <source>
        <dbReference type="PROSITE-ProRule" id="PRU00335"/>
    </source>
</evidence>
<dbReference type="GO" id="GO:0003700">
    <property type="term" value="F:DNA-binding transcription factor activity"/>
    <property type="evidence" value="ECO:0007669"/>
    <property type="project" value="TreeGrafter"/>
</dbReference>
<dbReference type="InterPro" id="IPR004111">
    <property type="entry name" value="Repressor_TetR_C"/>
</dbReference>
<dbReference type="AlphaFoldDB" id="A0A239CCI3"/>
<reference evidence="7" key="1">
    <citation type="submission" date="2017-06" db="EMBL/GenBank/DDBJ databases">
        <authorList>
            <person name="Varghese N."/>
            <person name="Submissions S."/>
        </authorList>
    </citation>
    <scope>NUCLEOTIDE SEQUENCE [LARGE SCALE GENOMIC DNA]</scope>
    <source>
        <strain evidence="7">LNB2</strain>
    </source>
</reference>
<keyword evidence="2 4" id="KW-0238">DNA-binding</keyword>
<organism evidence="6 7">
    <name type="scientific">Edaphosphingomonas laterariae</name>
    <dbReference type="NCBI Taxonomy" id="861865"/>
    <lineage>
        <taxon>Bacteria</taxon>
        <taxon>Pseudomonadati</taxon>
        <taxon>Pseudomonadota</taxon>
        <taxon>Alphaproteobacteria</taxon>
        <taxon>Sphingomonadales</taxon>
        <taxon>Rhizorhabdaceae</taxon>
        <taxon>Edaphosphingomonas</taxon>
    </lineage>
</organism>
<dbReference type="PANTHER" id="PTHR30055:SF151">
    <property type="entry name" value="TRANSCRIPTIONAL REGULATORY PROTEIN"/>
    <property type="match status" value="1"/>
</dbReference>
<dbReference type="SUPFAM" id="SSF46689">
    <property type="entry name" value="Homeodomain-like"/>
    <property type="match status" value="1"/>
</dbReference>
<evidence type="ECO:0000256" key="1">
    <source>
        <dbReference type="ARBA" id="ARBA00023015"/>
    </source>
</evidence>
<protein>
    <submittedName>
        <fullName evidence="6">Transcriptional regulator, TetR family</fullName>
    </submittedName>
</protein>
<keyword evidence="1" id="KW-0805">Transcription regulation</keyword>
<evidence type="ECO:0000259" key="5">
    <source>
        <dbReference type="PROSITE" id="PS50977"/>
    </source>
</evidence>
<sequence>MAEVQEKAGARGRPRRLSREAIVAAAADLLEREPETTVSLNGVARALGVTPMTLYTYFSNIHDLHQALTAHMLEELVVSVDADATPAEAIAAWSHGTRAFFLRHPQLIMMLSWEGQVSIAWFDRSVMLVEALRRMGFDGSELGRVTLWAWSVIMGAINSELRDRASPHSLSAEQVASMDARLHAPVKAMLALEAAPGHYDDFFAFHIERLLDGLAALIAKR</sequence>
<dbReference type="GO" id="GO:0045892">
    <property type="term" value="P:negative regulation of DNA-templated transcription"/>
    <property type="evidence" value="ECO:0007669"/>
    <property type="project" value="InterPro"/>
</dbReference>
<evidence type="ECO:0000313" key="7">
    <source>
        <dbReference type="Proteomes" id="UP000198281"/>
    </source>
</evidence>
<feature type="DNA-binding region" description="H-T-H motif" evidence="4">
    <location>
        <begin position="39"/>
        <end position="58"/>
    </location>
</feature>
<evidence type="ECO:0000256" key="3">
    <source>
        <dbReference type="ARBA" id="ARBA00023163"/>
    </source>
</evidence>
<keyword evidence="3" id="KW-0804">Transcription</keyword>
<dbReference type="PROSITE" id="PS50977">
    <property type="entry name" value="HTH_TETR_2"/>
    <property type="match status" value="1"/>
</dbReference>
<dbReference type="GO" id="GO:0000976">
    <property type="term" value="F:transcription cis-regulatory region binding"/>
    <property type="evidence" value="ECO:0007669"/>
    <property type="project" value="TreeGrafter"/>
</dbReference>
<evidence type="ECO:0000313" key="6">
    <source>
        <dbReference type="EMBL" id="SNS17946.1"/>
    </source>
</evidence>
<dbReference type="InterPro" id="IPR050109">
    <property type="entry name" value="HTH-type_TetR-like_transc_reg"/>
</dbReference>
<dbReference type="Gene3D" id="1.10.357.10">
    <property type="entry name" value="Tetracycline Repressor, domain 2"/>
    <property type="match status" value="1"/>
</dbReference>
<dbReference type="RefSeq" id="WP_089218139.1">
    <property type="nucleotide sequence ID" value="NZ_FZOS01000002.1"/>
</dbReference>
<dbReference type="SUPFAM" id="SSF48498">
    <property type="entry name" value="Tetracyclin repressor-like, C-terminal domain"/>
    <property type="match status" value="1"/>
</dbReference>
<gene>
    <name evidence="6" type="ORF">SAMN06295912_102134</name>
</gene>